<gene>
    <name evidence="7" type="ORF">A0H81_14503</name>
</gene>
<keyword evidence="8" id="KW-1185">Reference proteome</keyword>
<dbReference type="Gene3D" id="4.10.1000.10">
    <property type="entry name" value="Zinc finger, CCCH-type"/>
    <property type="match status" value="1"/>
</dbReference>
<keyword evidence="2 4" id="KW-0863">Zinc-finger</keyword>
<dbReference type="GO" id="GO:0008270">
    <property type="term" value="F:zinc ion binding"/>
    <property type="evidence" value="ECO:0007669"/>
    <property type="project" value="UniProtKB-KW"/>
</dbReference>
<evidence type="ECO:0000256" key="3">
    <source>
        <dbReference type="ARBA" id="ARBA00022833"/>
    </source>
</evidence>
<evidence type="ECO:0000256" key="5">
    <source>
        <dbReference type="SAM" id="MobiDB-lite"/>
    </source>
</evidence>
<evidence type="ECO:0000259" key="6">
    <source>
        <dbReference type="PROSITE" id="PS50103"/>
    </source>
</evidence>
<evidence type="ECO:0000256" key="1">
    <source>
        <dbReference type="ARBA" id="ARBA00022723"/>
    </source>
</evidence>
<keyword evidence="1 4" id="KW-0479">Metal-binding</keyword>
<dbReference type="PROSITE" id="PS50103">
    <property type="entry name" value="ZF_C3H1"/>
    <property type="match status" value="1"/>
</dbReference>
<name>A0A1C7LL98_GRIFR</name>
<dbReference type="Proteomes" id="UP000092993">
    <property type="component" value="Unassembled WGS sequence"/>
</dbReference>
<dbReference type="EMBL" id="LUGG01000043">
    <property type="protein sequence ID" value="OBZ65531.1"/>
    <property type="molecule type" value="Genomic_DNA"/>
</dbReference>
<sequence>MMAEPSKVYQLLECTYSLCFYLYRRLSPTFRSEPPGVMPPKLQARFKLEWPHVTLGFRERCKFTHDRDTSASPRASPLPTQLSTPTQSRRQGTPAASRAPRQVCDFFWTTGQCARGFECNFRHERQHGAGPAQDQPATAPSEEQAADFFSAEGLAINIGSVREERHTLNPSEVHNHLKEFLRDNYTFESASKVQGFVRILGSVNDRNKAWNTEDAQALLEVIVKGNILLRIGDVLRFEPVDFRVSYGSGALSFQRGYFPVFQFFASDLILKTTLHKHINHLYTVLENNHEVVFNVIRICMAAMIENSSWKDPTPGLLPSLQNNLDGVTVFKVLSTIILQYLNRFKDSVRNHPNIVELVNKFSSWFELWEKAVSTSPPRFDDVITSSPHNTRILIIGQLREEIDRLKAIVQRESDTLRKLTRPSARPLVTPAQRSEALMGQLVQTYDPPGTLRTAGPRHDNDFEDISKIRIAPSHNELLSPLPPYLPVFLPNAPHHRPANSMERHVDIQFVF</sequence>
<keyword evidence="3 4" id="KW-0862">Zinc</keyword>
<feature type="compositionally biased region" description="Polar residues" evidence="5">
    <location>
        <begin position="70"/>
        <end position="91"/>
    </location>
</feature>
<reference evidence="7 8" key="1">
    <citation type="submission" date="2016-03" db="EMBL/GenBank/DDBJ databases">
        <title>Whole genome sequencing of Grifola frondosa 9006-11.</title>
        <authorList>
            <person name="Min B."/>
            <person name="Park H."/>
            <person name="Kim J.-G."/>
            <person name="Cho H."/>
            <person name="Oh Y.-L."/>
            <person name="Kong W.-S."/>
            <person name="Choi I.-G."/>
        </authorList>
    </citation>
    <scope>NUCLEOTIDE SEQUENCE [LARGE SCALE GENOMIC DNA]</scope>
    <source>
        <strain evidence="7 8">9006-11</strain>
    </source>
</reference>
<dbReference type="AlphaFoldDB" id="A0A1C7LL98"/>
<feature type="domain" description="C3H1-type" evidence="6">
    <location>
        <begin position="98"/>
        <end position="126"/>
    </location>
</feature>
<evidence type="ECO:0000256" key="2">
    <source>
        <dbReference type="ARBA" id="ARBA00022771"/>
    </source>
</evidence>
<organism evidence="7 8">
    <name type="scientific">Grifola frondosa</name>
    <name type="common">Maitake</name>
    <name type="synonym">Polyporus frondosus</name>
    <dbReference type="NCBI Taxonomy" id="5627"/>
    <lineage>
        <taxon>Eukaryota</taxon>
        <taxon>Fungi</taxon>
        <taxon>Dikarya</taxon>
        <taxon>Basidiomycota</taxon>
        <taxon>Agaricomycotina</taxon>
        <taxon>Agaricomycetes</taxon>
        <taxon>Polyporales</taxon>
        <taxon>Grifolaceae</taxon>
        <taxon>Grifola</taxon>
    </lineage>
</organism>
<comment type="caution">
    <text evidence="7">The sequence shown here is derived from an EMBL/GenBank/DDBJ whole genome shotgun (WGS) entry which is preliminary data.</text>
</comment>
<dbReference type="InterPro" id="IPR000571">
    <property type="entry name" value="Znf_CCCH"/>
</dbReference>
<dbReference type="STRING" id="5627.A0A1C7LL98"/>
<evidence type="ECO:0000313" key="8">
    <source>
        <dbReference type="Proteomes" id="UP000092993"/>
    </source>
</evidence>
<feature type="zinc finger region" description="C3H1-type" evidence="4">
    <location>
        <begin position="98"/>
        <end position="126"/>
    </location>
</feature>
<accession>A0A1C7LL98</accession>
<dbReference type="SUPFAM" id="SSF90229">
    <property type="entry name" value="CCCH zinc finger"/>
    <property type="match status" value="1"/>
</dbReference>
<protein>
    <recommendedName>
        <fullName evidence="6">C3H1-type domain-containing protein</fullName>
    </recommendedName>
</protein>
<feature type="region of interest" description="Disordered" evidence="5">
    <location>
        <begin position="65"/>
        <end position="97"/>
    </location>
</feature>
<evidence type="ECO:0000313" key="7">
    <source>
        <dbReference type="EMBL" id="OBZ65531.1"/>
    </source>
</evidence>
<evidence type="ECO:0000256" key="4">
    <source>
        <dbReference type="PROSITE-ProRule" id="PRU00723"/>
    </source>
</evidence>
<dbReference type="OrthoDB" id="2794179at2759"/>
<dbReference type="InterPro" id="IPR036855">
    <property type="entry name" value="Znf_CCCH_sf"/>
</dbReference>
<proteinExistence type="predicted"/>